<feature type="non-terminal residue" evidence="1">
    <location>
        <position position="1"/>
    </location>
</feature>
<dbReference type="RefSeq" id="WP_311585329.1">
    <property type="nucleotide sequence ID" value="NZ_JAVRFH010000101.1"/>
</dbReference>
<dbReference type="EMBL" id="JAVRFH010000101">
    <property type="protein sequence ID" value="MDT0616155.1"/>
    <property type="molecule type" value="Genomic_DNA"/>
</dbReference>
<comment type="caution">
    <text evidence="1">The sequence shown here is derived from an EMBL/GenBank/DDBJ whole genome shotgun (WGS) entry which is preliminary data.</text>
</comment>
<dbReference type="Proteomes" id="UP001180724">
    <property type="component" value="Unassembled WGS sequence"/>
</dbReference>
<protein>
    <recommendedName>
        <fullName evidence="3">Integrase</fullName>
    </recommendedName>
</protein>
<name>A0ABU3B1Z7_9ACTN</name>
<proteinExistence type="predicted"/>
<accession>A0ABU3B1Z7</accession>
<organism evidence="1 2">
    <name type="scientific">Streptomyces lancefieldiae</name>
    <dbReference type="NCBI Taxonomy" id="3075520"/>
    <lineage>
        <taxon>Bacteria</taxon>
        <taxon>Bacillati</taxon>
        <taxon>Actinomycetota</taxon>
        <taxon>Actinomycetes</taxon>
        <taxon>Kitasatosporales</taxon>
        <taxon>Streptomycetaceae</taxon>
        <taxon>Streptomyces</taxon>
    </lineage>
</organism>
<evidence type="ECO:0000313" key="1">
    <source>
        <dbReference type="EMBL" id="MDT0616155.1"/>
    </source>
</evidence>
<evidence type="ECO:0008006" key="3">
    <source>
        <dbReference type="Google" id="ProtNLM"/>
    </source>
</evidence>
<gene>
    <name evidence="1" type="ORF">RM812_39335</name>
</gene>
<keyword evidence="2" id="KW-1185">Reference proteome</keyword>
<evidence type="ECO:0000313" key="2">
    <source>
        <dbReference type="Proteomes" id="UP001180724"/>
    </source>
</evidence>
<reference evidence="1" key="1">
    <citation type="submission" date="2024-05" db="EMBL/GenBank/DDBJ databases">
        <title>30 novel species of actinomycetes from the DSMZ collection.</title>
        <authorList>
            <person name="Nouioui I."/>
        </authorList>
    </citation>
    <scope>NUCLEOTIDE SEQUENCE</scope>
    <source>
        <strain evidence="1">DSM 40712</strain>
    </source>
</reference>
<sequence length="272" mass="30477">DSQSEPRCQQLATLTGADLLAYQRHLVGLFPSSATQRETCRAKVRLFWRWRHNLSDWLSFDPVHIDGWGEPDARGQRRGENRTSRIPEEFLGPLFVGALRFIDIFGPDIIAADQQWRKTRFAGAYQRLPERKFHSSTGNLPQAISDHLEEYVSSGRPLPGWRGAPNRKVLAQQIGCSRRSLDDPAYQVLIDQAEAKVGVSESAAFDIPILSSLDGRPWIDDIVTHPEQPNSLAVIARHLQAAAYAVIAYLSGMRDSENGAELHLMQHSAGFK</sequence>